<keyword evidence="6 8" id="KW-1133">Transmembrane helix</keyword>
<evidence type="ECO:0000313" key="11">
    <source>
        <dbReference type="Proteomes" id="UP000260823"/>
    </source>
</evidence>
<dbReference type="InterPro" id="IPR038731">
    <property type="entry name" value="RgtA/B/C-like"/>
</dbReference>
<keyword evidence="3" id="KW-0328">Glycosyltransferase</keyword>
<keyword evidence="4" id="KW-0808">Transferase</keyword>
<organism evidence="10 11">
    <name type="scientific">Mucilaginibacter terrenus</name>
    <dbReference type="NCBI Taxonomy" id="2482727"/>
    <lineage>
        <taxon>Bacteria</taxon>
        <taxon>Pseudomonadati</taxon>
        <taxon>Bacteroidota</taxon>
        <taxon>Sphingobacteriia</taxon>
        <taxon>Sphingobacteriales</taxon>
        <taxon>Sphingobacteriaceae</taxon>
        <taxon>Mucilaginibacter</taxon>
    </lineage>
</organism>
<feature type="transmembrane region" description="Helical" evidence="8">
    <location>
        <begin position="192"/>
        <end position="212"/>
    </location>
</feature>
<accession>A0A3E2NLQ8</accession>
<evidence type="ECO:0000256" key="7">
    <source>
        <dbReference type="ARBA" id="ARBA00023136"/>
    </source>
</evidence>
<reference evidence="10 11" key="1">
    <citation type="submission" date="2018-08" db="EMBL/GenBank/DDBJ databases">
        <title>Mucilaginibacter terrae sp. nov., isolated from manganese diggings.</title>
        <authorList>
            <person name="Huang Y."/>
            <person name="Zhou Z."/>
        </authorList>
    </citation>
    <scope>NUCLEOTIDE SEQUENCE [LARGE SCALE GENOMIC DNA]</scope>
    <source>
        <strain evidence="10 11">ZH6</strain>
    </source>
</reference>
<feature type="transmembrane region" description="Helical" evidence="8">
    <location>
        <begin position="289"/>
        <end position="309"/>
    </location>
</feature>
<feature type="transmembrane region" description="Helical" evidence="8">
    <location>
        <begin position="99"/>
        <end position="119"/>
    </location>
</feature>
<evidence type="ECO:0000259" key="9">
    <source>
        <dbReference type="Pfam" id="PF13231"/>
    </source>
</evidence>
<evidence type="ECO:0000256" key="2">
    <source>
        <dbReference type="ARBA" id="ARBA00022475"/>
    </source>
</evidence>
<dbReference type="AlphaFoldDB" id="A0A3E2NLQ8"/>
<feature type="transmembrane region" description="Helical" evidence="8">
    <location>
        <begin position="315"/>
        <end position="342"/>
    </location>
</feature>
<evidence type="ECO:0000256" key="1">
    <source>
        <dbReference type="ARBA" id="ARBA00004651"/>
    </source>
</evidence>
<feature type="transmembrane region" description="Helical" evidence="8">
    <location>
        <begin position="266"/>
        <end position="284"/>
    </location>
</feature>
<gene>
    <name evidence="10" type="ORF">DYU05_18645</name>
</gene>
<dbReference type="EMBL" id="QWDE01000004">
    <property type="protein sequence ID" value="RFZ81840.1"/>
    <property type="molecule type" value="Genomic_DNA"/>
</dbReference>
<keyword evidence="11" id="KW-1185">Reference proteome</keyword>
<dbReference type="GO" id="GO:0009103">
    <property type="term" value="P:lipopolysaccharide biosynthetic process"/>
    <property type="evidence" value="ECO:0007669"/>
    <property type="project" value="UniProtKB-ARBA"/>
</dbReference>
<dbReference type="RefSeq" id="WP_117384659.1">
    <property type="nucleotide sequence ID" value="NZ_QWDE01000004.1"/>
</dbReference>
<proteinExistence type="predicted"/>
<dbReference type="OrthoDB" id="9813729at2"/>
<name>A0A3E2NLQ8_9SPHI</name>
<dbReference type="InterPro" id="IPR050297">
    <property type="entry name" value="LipidA_mod_glycosyltrf_83"/>
</dbReference>
<evidence type="ECO:0000313" key="10">
    <source>
        <dbReference type="EMBL" id="RFZ81840.1"/>
    </source>
</evidence>
<dbReference type="PANTHER" id="PTHR33908">
    <property type="entry name" value="MANNOSYLTRANSFERASE YKCB-RELATED"/>
    <property type="match status" value="1"/>
</dbReference>
<feature type="transmembrane region" description="Helical" evidence="8">
    <location>
        <begin position="70"/>
        <end position="92"/>
    </location>
</feature>
<feature type="transmembrane region" description="Helical" evidence="8">
    <location>
        <begin position="233"/>
        <end position="260"/>
    </location>
</feature>
<keyword evidence="7 8" id="KW-0472">Membrane</keyword>
<keyword evidence="2" id="KW-1003">Cell membrane</keyword>
<sequence length="505" mass="56137">MPKNLILLVVTFSVAKICIHLVANCNYGLHADELYYIALSKHLQWGYLDTSPLIAFVARFSSVCFGDSAFAFRIIPTLVSGCTVFMTGLTAYHLGGKRLAITIACMAVICSPALLATSYFLQPVVFEHFFWTLGAFLIIRYMQTSRPVFLFAFAVVIAFGILNKYTILIYFFAIILGIIISGRLKGILNKEVILSALLCLLIIAPNLLWQIMNHFPAVQYIGIVKESVMNNGLKISLIPFLFFNGGGLAVWLAGIGFFLFSKPHKSYSFIAWTLVITTVLLIVLQGKIYYVLGAFPAVFAAGGICWEKILKGRNFAWRVGLAASLILPAVIALPAVIPVLPFKTALRYFRLMRTYSDVTAPLTWDDGRVHDIPQTYADMLGWEDVAAKVKQAALLLNPQQQRGAVILTEDYGLTGALAFYNRSGVPVISPNNSFMLWSPGTLNAENIIYVTDKPISEVSLPANEVTLIGKLNNRFAHHYGCGIYLLRKPSALFKLSYRRQREKFL</sequence>
<dbReference type="GO" id="GO:0005886">
    <property type="term" value="C:plasma membrane"/>
    <property type="evidence" value="ECO:0007669"/>
    <property type="project" value="UniProtKB-SubCell"/>
</dbReference>
<feature type="transmembrane region" description="Helical" evidence="8">
    <location>
        <begin position="149"/>
        <end position="180"/>
    </location>
</feature>
<dbReference type="PANTHER" id="PTHR33908:SF11">
    <property type="entry name" value="MEMBRANE PROTEIN"/>
    <property type="match status" value="1"/>
</dbReference>
<evidence type="ECO:0000256" key="4">
    <source>
        <dbReference type="ARBA" id="ARBA00022679"/>
    </source>
</evidence>
<dbReference type="Proteomes" id="UP000260823">
    <property type="component" value="Unassembled WGS sequence"/>
</dbReference>
<dbReference type="Pfam" id="PF13231">
    <property type="entry name" value="PMT_2"/>
    <property type="match status" value="1"/>
</dbReference>
<evidence type="ECO:0000256" key="3">
    <source>
        <dbReference type="ARBA" id="ARBA00022676"/>
    </source>
</evidence>
<comment type="subcellular location">
    <subcellularLocation>
        <location evidence="1">Cell membrane</location>
        <topology evidence="1">Multi-pass membrane protein</topology>
    </subcellularLocation>
</comment>
<protein>
    <recommendedName>
        <fullName evidence="9">Glycosyltransferase RgtA/B/C/D-like domain-containing protein</fullName>
    </recommendedName>
</protein>
<evidence type="ECO:0000256" key="6">
    <source>
        <dbReference type="ARBA" id="ARBA00022989"/>
    </source>
</evidence>
<evidence type="ECO:0000256" key="8">
    <source>
        <dbReference type="SAM" id="Phobius"/>
    </source>
</evidence>
<evidence type="ECO:0000256" key="5">
    <source>
        <dbReference type="ARBA" id="ARBA00022692"/>
    </source>
</evidence>
<keyword evidence="5 8" id="KW-0812">Transmembrane</keyword>
<dbReference type="GO" id="GO:0016763">
    <property type="term" value="F:pentosyltransferase activity"/>
    <property type="evidence" value="ECO:0007669"/>
    <property type="project" value="TreeGrafter"/>
</dbReference>
<comment type="caution">
    <text evidence="10">The sequence shown here is derived from an EMBL/GenBank/DDBJ whole genome shotgun (WGS) entry which is preliminary data.</text>
</comment>
<feature type="domain" description="Glycosyltransferase RgtA/B/C/D-like" evidence="9">
    <location>
        <begin position="49"/>
        <end position="209"/>
    </location>
</feature>